<dbReference type="InterPro" id="IPR006175">
    <property type="entry name" value="YjgF/YER057c/UK114"/>
</dbReference>
<dbReference type="Gene3D" id="3.30.1330.40">
    <property type="entry name" value="RutC-like"/>
    <property type="match status" value="1"/>
</dbReference>
<dbReference type="EMBL" id="JBHDLJ010000020">
    <property type="protein sequence ID" value="MFB0836254.1"/>
    <property type="molecule type" value="Genomic_DNA"/>
</dbReference>
<gene>
    <name evidence="1" type="ORF">ACETWP_16815</name>
</gene>
<dbReference type="GO" id="GO:0016787">
    <property type="term" value="F:hydrolase activity"/>
    <property type="evidence" value="ECO:0007669"/>
    <property type="project" value="UniProtKB-KW"/>
</dbReference>
<dbReference type="PANTHER" id="PTHR43857:SF1">
    <property type="entry name" value="YJGH FAMILY PROTEIN"/>
    <property type="match status" value="1"/>
</dbReference>
<keyword evidence="1" id="KW-0378">Hydrolase</keyword>
<sequence>MTDQSGTFSHGVFWEEEYGYSQAVRVGSTIYISGQLAHDDEGNFIGEGDFNAQLDAAFENLDKVLAHFGASRSQVVEDTAMVVGLQENFDELVAAHKAYFGDHRPASTAFGVTALAFPEQLFEIAATVRLDVGA</sequence>
<dbReference type="RefSeq" id="WP_373973430.1">
    <property type="nucleotide sequence ID" value="NZ_JBHDLJ010000020.1"/>
</dbReference>
<dbReference type="PANTHER" id="PTHR43857">
    <property type="entry name" value="BLR7761 PROTEIN"/>
    <property type="match status" value="1"/>
</dbReference>
<dbReference type="InterPro" id="IPR035959">
    <property type="entry name" value="RutC-like_sf"/>
</dbReference>
<dbReference type="EC" id="3.5.-.-" evidence="1"/>
<reference evidence="1 2" key="1">
    <citation type="submission" date="2024-09" db="EMBL/GenBank/DDBJ databases">
        <authorList>
            <person name="Salinas-Garcia M.A."/>
            <person name="Prieme A."/>
        </authorList>
    </citation>
    <scope>NUCLEOTIDE SEQUENCE [LARGE SCALE GENOMIC DNA]</scope>
    <source>
        <strain evidence="1 2">DSM 21081</strain>
    </source>
</reference>
<accession>A0ABV4URF0</accession>
<evidence type="ECO:0000313" key="1">
    <source>
        <dbReference type="EMBL" id="MFB0836254.1"/>
    </source>
</evidence>
<organism evidence="1 2">
    <name type="scientific">Arthrobacter halodurans</name>
    <dbReference type="NCBI Taxonomy" id="516699"/>
    <lineage>
        <taxon>Bacteria</taxon>
        <taxon>Bacillati</taxon>
        <taxon>Actinomycetota</taxon>
        <taxon>Actinomycetes</taxon>
        <taxon>Micrococcales</taxon>
        <taxon>Micrococcaceae</taxon>
        <taxon>Arthrobacter</taxon>
    </lineage>
</organism>
<dbReference type="SUPFAM" id="SSF55298">
    <property type="entry name" value="YjgF-like"/>
    <property type="match status" value="1"/>
</dbReference>
<name>A0ABV4URF0_9MICC</name>
<dbReference type="Pfam" id="PF01042">
    <property type="entry name" value="Ribonuc_L-PSP"/>
    <property type="match status" value="1"/>
</dbReference>
<proteinExistence type="predicted"/>
<comment type="caution">
    <text evidence="1">The sequence shown here is derived from an EMBL/GenBank/DDBJ whole genome shotgun (WGS) entry which is preliminary data.</text>
</comment>
<protein>
    <submittedName>
        <fullName evidence="1">RidA family protein</fullName>
        <ecNumber evidence="1">3.5.-.-</ecNumber>
    </submittedName>
</protein>
<evidence type="ECO:0000313" key="2">
    <source>
        <dbReference type="Proteomes" id="UP001575652"/>
    </source>
</evidence>
<keyword evidence="2" id="KW-1185">Reference proteome</keyword>
<dbReference type="Proteomes" id="UP001575652">
    <property type="component" value="Unassembled WGS sequence"/>
</dbReference>